<dbReference type="PANTHER" id="PTHR43477:SF1">
    <property type="entry name" value="DIHYDROANTICAPSIN 7-DEHYDROGENASE"/>
    <property type="match status" value="1"/>
</dbReference>
<keyword evidence="4" id="KW-1185">Reference proteome</keyword>
<name>A0A410H2U6_9GAMM</name>
<protein>
    <submittedName>
        <fullName evidence="3">SDR family oxidoreductase</fullName>
    </submittedName>
</protein>
<dbReference type="InterPro" id="IPR002347">
    <property type="entry name" value="SDR_fam"/>
</dbReference>
<accession>A0A410H2U6</accession>
<evidence type="ECO:0000313" key="3">
    <source>
        <dbReference type="EMBL" id="QAB15130.1"/>
    </source>
</evidence>
<dbReference type="Gene3D" id="3.40.50.720">
    <property type="entry name" value="NAD(P)-binding Rossmann-like Domain"/>
    <property type="match status" value="1"/>
</dbReference>
<dbReference type="CDD" id="cd05233">
    <property type="entry name" value="SDR_c"/>
    <property type="match status" value="1"/>
</dbReference>
<gene>
    <name evidence="3" type="ORF">EPV75_05315</name>
</gene>
<evidence type="ECO:0000313" key="4">
    <source>
        <dbReference type="Proteomes" id="UP000285478"/>
    </source>
</evidence>
<dbReference type="PANTHER" id="PTHR43477">
    <property type="entry name" value="DIHYDROANTICAPSIN 7-DEHYDROGENASE"/>
    <property type="match status" value="1"/>
</dbReference>
<evidence type="ECO:0000256" key="2">
    <source>
        <dbReference type="ARBA" id="ARBA00023002"/>
    </source>
</evidence>
<dbReference type="PRINTS" id="PR00081">
    <property type="entry name" value="GDHRDH"/>
</dbReference>
<dbReference type="Pfam" id="PF13561">
    <property type="entry name" value="adh_short_C2"/>
    <property type="match status" value="1"/>
</dbReference>
<organism evidence="3 4">
    <name type="scientific">Hydrogenovibrio thermophilus</name>
    <dbReference type="NCBI Taxonomy" id="265883"/>
    <lineage>
        <taxon>Bacteria</taxon>
        <taxon>Pseudomonadati</taxon>
        <taxon>Pseudomonadota</taxon>
        <taxon>Gammaproteobacteria</taxon>
        <taxon>Thiotrichales</taxon>
        <taxon>Piscirickettsiaceae</taxon>
        <taxon>Hydrogenovibrio</taxon>
    </lineage>
</organism>
<dbReference type="SUPFAM" id="SSF51735">
    <property type="entry name" value="NAD(P)-binding Rossmann-fold domains"/>
    <property type="match status" value="1"/>
</dbReference>
<dbReference type="PRINTS" id="PR00080">
    <property type="entry name" value="SDRFAMILY"/>
</dbReference>
<comment type="similarity">
    <text evidence="1">Belongs to the short-chain dehydrogenases/reductases (SDR) family.</text>
</comment>
<keyword evidence="2" id="KW-0560">Oxidoreductase</keyword>
<dbReference type="InterPro" id="IPR036291">
    <property type="entry name" value="NAD(P)-bd_dom_sf"/>
</dbReference>
<dbReference type="InterPro" id="IPR051122">
    <property type="entry name" value="SDR_DHRS6-like"/>
</dbReference>
<dbReference type="EMBL" id="CP035033">
    <property type="protein sequence ID" value="QAB15130.1"/>
    <property type="molecule type" value="Genomic_DNA"/>
</dbReference>
<dbReference type="GO" id="GO:0016491">
    <property type="term" value="F:oxidoreductase activity"/>
    <property type="evidence" value="ECO:0007669"/>
    <property type="project" value="UniProtKB-KW"/>
</dbReference>
<sequence>MKRPSVLITGGNKGIGLETSRYFLGKQHRVIVLARDFDNFPLSGSDHVTTLAYDLQNLESLPELIDHLGQIDVLVNNAGVMHSLPYHDYPQAKIDQLMRLNLEAPVRLMEIIGARMAERGHGRIVNNASIAGQIGHPDVWYGISKAGLINATKSFSKIFGPQGVLINAVAPSPAETDMLDVIPESRRAAFKQNTISGRFATAKEVADTIGWLGTDSPEYINGVCIDINNGAFPR</sequence>
<evidence type="ECO:0000256" key="1">
    <source>
        <dbReference type="ARBA" id="ARBA00006484"/>
    </source>
</evidence>
<reference evidence="3 4" key="1">
    <citation type="journal article" date="2018" name="Environ. Microbiol.">
        <title>Genomes of ubiquitous marine and hypersaline Hydrogenovibrio, Thiomicrorhabdus and Thiomicrospira spp. encode a diversity of mechanisms to sustain chemolithoautotrophy in heterogeneous environments.</title>
        <authorList>
            <person name="Scott K.M."/>
            <person name="Williams J."/>
            <person name="Porter C.M.B."/>
            <person name="Russel S."/>
            <person name="Harmer T.L."/>
            <person name="Paul J.H."/>
            <person name="Antonen K.M."/>
            <person name="Bridges M.K."/>
            <person name="Camper G.J."/>
            <person name="Campla C.K."/>
            <person name="Casella L.G."/>
            <person name="Chase E."/>
            <person name="Conrad J.W."/>
            <person name="Cruz M.C."/>
            <person name="Dunlap D.S."/>
            <person name="Duran L."/>
            <person name="Fahsbender E.M."/>
            <person name="Goldsmith D.B."/>
            <person name="Keeley R.F."/>
            <person name="Kondoff M.R."/>
            <person name="Kussy B.I."/>
            <person name="Lane M.K."/>
            <person name="Lawler S."/>
            <person name="Leigh B.A."/>
            <person name="Lewis C."/>
            <person name="Lostal L.M."/>
            <person name="Marking D."/>
            <person name="Mancera P.A."/>
            <person name="McClenthan E.C."/>
            <person name="McIntyre E.A."/>
            <person name="Mine J.A."/>
            <person name="Modi S."/>
            <person name="Moore B.D."/>
            <person name="Morgan W.A."/>
            <person name="Nelson K.M."/>
            <person name="Nguyen K.N."/>
            <person name="Ogburn N."/>
            <person name="Parrino D.G."/>
            <person name="Pedapudi A.D."/>
            <person name="Pelham R.P."/>
            <person name="Preece A.M."/>
            <person name="Rampersad E.A."/>
            <person name="Richardson J.C."/>
            <person name="Rodgers C.M."/>
            <person name="Schaffer B.L."/>
            <person name="Sheridan N.E."/>
            <person name="Solone M.R."/>
            <person name="Staley Z.R."/>
            <person name="Tabuchi M."/>
            <person name="Waide R.J."/>
            <person name="Wanjugi P.W."/>
            <person name="Young S."/>
            <person name="Clum A."/>
            <person name="Daum C."/>
            <person name="Huntemann M."/>
            <person name="Ivanova N."/>
            <person name="Kyrpides N."/>
            <person name="Mikhailova N."/>
            <person name="Palaniappan K."/>
            <person name="Pillay M."/>
            <person name="Reddy T.B.K."/>
            <person name="Shapiro N."/>
            <person name="Stamatis D."/>
            <person name="Varghese N."/>
            <person name="Woyke T."/>
            <person name="Boden R."/>
            <person name="Freyermuth S.K."/>
            <person name="Kerfeld C.A."/>
        </authorList>
    </citation>
    <scope>NUCLEOTIDE SEQUENCE [LARGE SCALE GENOMIC DNA]</scope>
    <source>
        <strain evidence="3 4">JR-2</strain>
    </source>
</reference>
<dbReference type="Proteomes" id="UP000285478">
    <property type="component" value="Chromosome"/>
</dbReference>
<proteinExistence type="inferred from homology"/>
<dbReference type="RefSeq" id="WP_128384707.1">
    <property type="nucleotide sequence ID" value="NZ_CP035033.1"/>
</dbReference>
<dbReference type="AlphaFoldDB" id="A0A410H2U6"/>
<dbReference type="KEGG" id="htr:EPV75_05315"/>